<dbReference type="InterPro" id="IPR011766">
    <property type="entry name" value="TPP_enzyme_TPP-bd"/>
</dbReference>
<dbReference type="InterPro" id="IPR029061">
    <property type="entry name" value="THDP-binding"/>
</dbReference>
<dbReference type="InterPro" id="IPR045025">
    <property type="entry name" value="HACL1-like"/>
</dbReference>
<dbReference type="AlphaFoldDB" id="A0A926HPG3"/>
<evidence type="ECO:0000256" key="4">
    <source>
        <dbReference type="ARBA" id="ARBA00017710"/>
    </source>
</evidence>
<comment type="cofactor">
    <cofactor evidence="14 15">
        <name>[4Fe-4S] cluster</name>
        <dbReference type="ChEBI" id="CHEBI:49883"/>
    </cofactor>
    <text evidence="14 15">Binds 2 [4Fe-4S] clusters. In this family the first cluster has a non-standard and varying [4Fe-4S] binding motif CX(2)CX(2)CX(4-5)CP.</text>
</comment>
<feature type="binding site" evidence="15">
    <location>
        <position position="534"/>
    </location>
    <ligand>
        <name>[4Fe-4S] cluster</name>
        <dbReference type="ChEBI" id="CHEBI:49883"/>
        <label>1</label>
    </ligand>
</feature>
<dbReference type="EC" id="1.2.7.8" evidence="3 14"/>
<keyword evidence="8 14" id="KW-0249">Electron transport</keyword>
<evidence type="ECO:0000256" key="11">
    <source>
        <dbReference type="ARBA" id="ARBA00023014"/>
    </source>
</evidence>
<dbReference type="SUPFAM" id="SSF52922">
    <property type="entry name" value="TK C-terminal domain-like"/>
    <property type="match status" value="1"/>
</dbReference>
<dbReference type="PANTHER" id="PTHR43710:SF5">
    <property type="entry name" value="INDOLEPYRUVATE FERREDOXIN OXIDOREDUCTASE ALPHA SUBUNIT"/>
    <property type="match status" value="1"/>
</dbReference>
<keyword evidence="7 14" id="KW-0479">Metal-binding</keyword>
<comment type="catalytic activity">
    <reaction evidence="13 14">
        <text>indole-3-pyruvate + 2 oxidized [2Fe-2S]-[ferredoxin] + CoA = (indol-3-yl)acetyl-CoA + 2 reduced [2Fe-2S]-[ferredoxin] + CO2 + H(+)</text>
        <dbReference type="Rhea" id="RHEA:12645"/>
        <dbReference type="Rhea" id="RHEA-COMP:10000"/>
        <dbReference type="Rhea" id="RHEA-COMP:10001"/>
        <dbReference type="ChEBI" id="CHEBI:15378"/>
        <dbReference type="ChEBI" id="CHEBI:16526"/>
        <dbReference type="ChEBI" id="CHEBI:17640"/>
        <dbReference type="ChEBI" id="CHEBI:33737"/>
        <dbReference type="ChEBI" id="CHEBI:33738"/>
        <dbReference type="ChEBI" id="CHEBI:57271"/>
        <dbReference type="ChEBI" id="CHEBI:57287"/>
        <dbReference type="EC" id="1.2.7.8"/>
    </reaction>
</comment>
<dbReference type="GO" id="GO:0043805">
    <property type="term" value="F:indolepyruvate ferredoxin oxidoreductase activity"/>
    <property type="evidence" value="ECO:0007669"/>
    <property type="project" value="UniProtKB-UniRule"/>
</dbReference>
<dbReference type="CDD" id="cd02008">
    <property type="entry name" value="TPP_IOR_alpha"/>
    <property type="match status" value="1"/>
</dbReference>
<feature type="domain" description="4Fe-4S ferredoxin-type" evidence="16">
    <location>
        <begin position="547"/>
        <end position="576"/>
    </location>
</feature>
<feature type="binding site" evidence="15">
    <location>
        <position position="556"/>
    </location>
    <ligand>
        <name>[4Fe-4S] cluster</name>
        <dbReference type="ChEBI" id="CHEBI:49883"/>
        <label>2</label>
    </ligand>
</feature>
<evidence type="ECO:0000256" key="5">
    <source>
        <dbReference type="ARBA" id="ARBA00022448"/>
    </source>
</evidence>
<keyword evidence="9 14" id="KW-0560">Oxidoreductase</keyword>
<evidence type="ECO:0000256" key="2">
    <source>
        <dbReference type="ARBA" id="ARBA00011238"/>
    </source>
</evidence>
<evidence type="ECO:0000313" key="17">
    <source>
        <dbReference type="EMBL" id="MBC8530151.1"/>
    </source>
</evidence>
<dbReference type="GO" id="GO:0046872">
    <property type="term" value="F:metal ion binding"/>
    <property type="evidence" value="ECO:0007669"/>
    <property type="project" value="UniProtKB-UniRule"/>
</dbReference>
<gene>
    <name evidence="17" type="primary">iorA</name>
    <name evidence="17" type="ORF">H8699_11980</name>
</gene>
<feature type="binding site" evidence="15">
    <location>
        <position position="539"/>
    </location>
    <ligand>
        <name>[4Fe-4S] cluster</name>
        <dbReference type="ChEBI" id="CHEBI:49883"/>
        <label>2</label>
    </ligand>
</feature>
<dbReference type="SUPFAM" id="SSF52518">
    <property type="entry name" value="Thiamin diphosphate-binding fold (THDP-binding)"/>
    <property type="match status" value="2"/>
</dbReference>
<feature type="domain" description="4Fe-4S ferredoxin-type" evidence="16">
    <location>
        <begin position="519"/>
        <end position="540"/>
    </location>
</feature>
<reference evidence="17" key="1">
    <citation type="submission" date="2020-08" db="EMBL/GenBank/DDBJ databases">
        <title>Genome public.</title>
        <authorList>
            <person name="Liu C."/>
            <person name="Sun Q."/>
        </authorList>
    </citation>
    <scope>NUCLEOTIDE SEQUENCE</scope>
    <source>
        <strain evidence="17">NSJ-44</strain>
    </source>
</reference>
<feature type="binding site" evidence="15">
    <location>
        <position position="528"/>
    </location>
    <ligand>
        <name>[4Fe-4S] cluster</name>
        <dbReference type="ChEBI" id="CHEBI:49883"/>
        <label>1</label>
    </ligand>
</feature>
<evidence type="ECO:0000313" key="18">
    <source>
        <dbReference type="Proteomes" id="UP000654279"/>
    </source>
</evidence>
<feature type="binding site" evidence="15">
    <location>
        <position position="566"/>
    </location>
    <ligand>
        <name>[4Fe-4S] cluster</name>
        <dbReference type="ChEBI" id="CHEBI:49883"/>
        <label>1</label>
    </ligand>
</feature>
<proteinExistence type="predicted"/>
<keyword evidence="6 14" id="KW-0004">4Fe-4S</keyword>
<dbReference type="Proteomes" id="UP000654279">
    <property type="component" value="Unassembled WGS sequence"/>
</dbReference>
<evidence type="ECO:0000256" key="15">
    <source>
        <dbReference type="PIRSR" id="PIRSR006439-50"/>
    </source>
</evidence>
<comment type="function">
    <text evidence="1 14">Catalyzes the ferredoxin-dependent oxidative decarboxylation of arylpyruvates.</text>
</comment>
<evidence type="ECO:0000256" key="13">
    <source>
        <dbReference type="ARBA" id="ARBA00048332"/>
    </source>
</evidence>
<organism evidence="17 18">
    <name type="scientific">Luoshenia tenuis</name>
    <dbReference type="NCBI Taxonomy" id="2763654"/>
    <lineage>
        <taxon>Bacteria</taxon>
        <taxon>Bacillati</taxon>
        <taxon>Bacillota</taxon>
        <taxon>Clostridia</taxon>
        <taxon>Christensenellales</taxon>
        <taxon>Christensenellaceae</taxon>
        <taxon>Luoshenia</taxon>
    </lineage>
</organism>
<dbReference type="InterPro" id="IPR017721">
    <property type="entry name" value="IorA"/>
</dbReference>
<dbReference type="EMBL" id="JACRSO010000006">
    <property type="protein sequence ID" value="MBC8530151.1"/>
    <property type="molecule type" value="Genomic_DNA"/>
</dbReference>
<evidence type="ECO:0000256" key="9">
    <source>
        <dbReference type="ARBA" id="ARBA00023002"/>
    </source>
</evidence>
<dbReference type="Gene3D" id="3.30.70.20">
    <property type="match status" value="1"/>
</dbReference>
<name>A0A926HPG3_9FIRM</name>
<evidence type="ECO:0000256" key="7">
    <source>
        <dbReference type="ARBA" id="ARBA00022723"/>
    </source>
</evidence>
<comment type="caution">
    <text evidence="17">The sequence shown here is derived from an EMBL/GenBank/DDBJ whole genome shotgun (WGS) entry which is preliminary data.</text>
</comment>
<dbReference type="NCBIfam" id="TIGR03336">
    <property type="entry name" value="IOR_alpha"/>
    <property type="match status" value="1"/>
</dbReference>
<evidence type="ECO:0000256" key="10">
    <source>
        <dbReference type="ARBA" id="ARBA00023004"/>
    </source>
</evidence>
<dbReference type="Pfam" id="PF01855">
    <property type="entry name" value="POR_N"/>
    <property type="match status" value="1"/>
</dbReference>
<keyword evidence="10 14" id="KW-0408">Iron</keyword>
<feature type="binding site" evidence="15">
    <location>
        <position position="562"/>
    </location>
    <ligand>
        <name>[4Fe-4S] cluster</name>
        <dbReference type="ChEBI" id="CHEBI:49883"/>
        <label>2</label>
    </ligand>
</feature>
<keyword evidence="11 14" id="KW-0411">Iron-sulfur</keyword>
<dbReference type="PROSITE" id="PS51379">
    <property type="entry name" value="4FE4S_FER_2"/>
    <property type="match status" value="2"/>
</dbReference>
<dbReference type="Pfam" id="PF02775">
    <property type="entry name" value="TPP_enzyme_C"/>
    <property type="match status" value="1"/>
</dbReference>
<feature type="binding site" evidence="15">
    <location>
        <position position="531"/>
    </location>
    <ligand>
        <name>[4Fe-4S] cluster</name>
        <dbReference type="ChEBI" id="CHEBI:49883"/>
        <label>1</label>
    </ligand>
</feature>
<evidence type="ECO:0000256" key="3">
    <source>
        <dbReference type="ARBA" id="ARBA00012812"/>
    </source>
</evidence>
<evidence type="ECO:0000256" key="1">
    <source>
        <dbReference type="ARBA" id="ARBA00002995"/>
    </source>
</evidence>
<accession>A0A926HPG3</accession>
<evidence type="ECO:0000259" key="16">
    <source>
        <dbReference type="PROSITE" id="PS51379"/>
    </source>
</evidence>
<keyword evidence="18" id="KW-1185">Reference proteome</keyword>
<evidence type="ECO:0000256" key="12">
    <source>
        <dbReference type="ARBA" id="ARBA00030514"/>
    </source>
</evidence>
<evidence type="ECO:0000256" key="14">
    <source>
        <dbReference type="PIRNR" id="PIRNR006439"/>
    </source>
</evidence>
<dbReference type="GO" id="GO:0030976">
    <property type="term" value="F:thiamine pyrophosphate binding"/>
    <property type="evidence" value="ECO:0007669"/>
    <property type="project" value="InterPro"/>
</dbReference>
<evidence type="ECO:0000256" key="6">
    <source>
        <dbReference type="ARBA" id="ARBA00022485"/>
    </source>
</evidence>
<comment type="subunit">
    <text evidence="2">Heterodimer of the IorA and IorB subunits.</text>
</comment>
<dbReference type="GO" id="GO:0051539">
    <property type="term" value="F:4 iron, 4 sulfur cluster binding"/>
    <property type="evidence" value="ECO:0007669"/>
    <property type="project" value="UniProtKB-UniRule"/>
</dbReference>
<sequence length="576" mass="62216">MKKLMLGNEAVARGAYEAGVRVVSSYPGTPSTEITENMAKYEGPHVEWAPNEKVALEVSCGASFGGGRAMSCMKHVGLNVAADPLFTVSYTGVNAGLVVVVADDPGMHSSQNEQDSRFYARSAHIPMLEPADSQEAKDFTRRAFALSEEYDTPILLRMCTRISHARSMVEQGEVEQVALKPFQKDPMKYVMMPGMARARHLVVEARMEKMAQNAASLGFNRVEMGDSKIGIVTDGTAYQYVKEAMPEASVLKLGMVYPIAMDQVKAFAQKVEKLYVVEELEPFIEDQLRAAGISVSGGKDLFGRQGELTAAKVAEKLAGRKMDAAPAVELPQRPPVLCPGCPHRATFYVLNKLKLTVTGDIGCYTLGAMAPLSAVDACVCMGASIGMAHGMEKAGGEAVSEHTVAVIGDSTFIHSGITGLIDIVYNKGNATVLILDNSTTGMTGHQPNPATGKTIRLEDTYQVDLKALCQAVGVQHVREVDPFNMKELEQALREETARKAPSVIICRRPCVLLSKQQTHSLRVNNDACRNCRACMKIGCPAIEKRDKGVWINPALCNSCGLCVQMCAFSAIEKAGE</sequence>
<evidence type="ECO:0000256" key="8">
    <source>
        <dbReference type="ARBA" id="ARBA00022982"/>
    </source>
</evidence>
<feature type="binding site" evidence="15">
    <location>
        <position position="559"/>
    </location>
    <ligand>
        <name>[4Fe-4S] cluster</name>
        <dbReference type="ChEBI" id="CHEBI:49883"/>
        <label>2</label>
    </ligand>
</feature>
<keyword evidence="5 14" id="KW-0813">Transport</keyword>
<dbReference type="InterPro" id="IPR017896">
    <property type="entry name" value="4Fe4S_Fe-S-bd"/>
</dbReference>
<dbReference type="Gene3D" id="3.40.50.970">
    <property type="match status" value="2"/>
</dbReference>
<dbReference type="FunFam" id="3.40.50.970:FF:000039">
    <property type="entry name" value="Indolepyruvate oxidoreductase subunit IorA"/>
    <property type="match status" value="1"/>
</dbReference>
<dbReference type="InterPro" id="IPR002880">
    <property type="entry name" value="Pyrv_Fd/Flavodoxin_OxRdtase_N"/>
</dbReference>
<dbReference type="PANTHER" id="PTHR43710">
    <property type="entry name" value="2-HYDROXYACYL-COA LYASE"/>
    <property type="match status" value="1"/>
</dbReference>
<dbReference type="RefSeq" id="WP_249285889.1">
    <property type="nucleotide sequence ID" value="NZ_JACRSO010000006.1"/>
</dbReference>
<dbReference type="CDD" id="cd07034">
    <property type="entry name" value="TPP_PYR_PFOR_IOR-alpha_like"/>
    <property type="match status" value="1"/>
</dbReference>
<dbReference type="PIRSF" id="PIRSF006439">
    <property type="entry name" value="Indolepyruvate_ferr_oxidored"/>
    <property type="match status" value="1"/>
</dbReference>
<protein>
    <recommendedName>
        <fullName evidence="4 14">Indolepyruvate oxidoreductase subunit IorA</fullName>
        <shortName evidence="14">IOR</shortName>
        <ecNumber evidence="3 14">1.2.7.8</ecNumber>
    </recommendedName>
    <alternativeName>
        <fullName evidence="12 14">Indolepyruvate ferredoxin oxidoreductase subunit alpha</fullName>
    </alternativeName>
</protein>
<dbReference type="InterPro" id="IPR009014">
    <property type="entry name" value="Transketo_C/PFOR_II"/>
</dbReference>